<keyword evidence="3" id="KW-0238">DNA-binding</keyword>
<feature type="non-terminal residue" evidence="10">
    <location>
        <position position="1"/>
    </location>
</feature>
<feature type="compositionally biased region" description="Basic and acidic residues" evidence="7">
    <location>
        <begin position="113"/>
        <end position="134"/>
    </location>
</feature>
<evidence type="ECO:0000256" key="6">
    <source>
        <dbReference type="ARBA" id="ARBA00023242"/>
    </source>
</evidence>
<comment type="subcellular location">
    <subcellularLocation>
        <location evidence="1">Nucleus</location>
    </subcellularLocation>
</comment>
<dbReference type="PANTHER" id="PTHR13964:SF25">
    <property type="entry name" value="AT-RICH INTERACTIVE DOMAIN-CONTAINING PROTEIN 5A"/>
    <property type="match status" value="1"/>
</dbReference>
<dbReference type="CTD" id="10865"/>
<feature type="compositionally biased region" description="Pro residues" evidence="7">
    <location>
        <begin position="371"/>
        <end position="380"/>
    </location>
</feature>
<dbReference type="KEGG" id="bbis:104980808"/>
<evidence type="ECO:0000256" key="7">
    <source>
        <dbReference type="SAM" id="MobiDB-lite"/>
    </source>
</evidence>
<keyword evidence="9" id="KW-1185">Reference proteome</keyword>
<dbReference type="PROSITE" id="PS51011">
    <property type="entry name" value="ARID"/>
    <property type="match status" value="1"/>
</dbReference>
<dbReference type="GO" id="GO:0000976">
    <property type="term" value="F:transcription cis-regulatory region binding"/>
    <property type="evidence" value="ECO:0007669"/>
    <property type="project" value="TreeGrafter"/>
</dbReference>
<organism evidence="9 10">
    <name type="scientific">Bison bison bison</name>
    <name type="common">North American plains bison</name>
    <dbReference type="NCBI Taxonomy" id="43346"/>
    <lineage>
        <taxon>Eukaryota</taxon>
        <taxon>Metazoa</taxon>
        <taxon>Chordata</taxon>
        <taxon>Craniata</taxon>
        <taxon>Vertebrata</taxon>
        <taxon>Euteleostomi</taxon>
        <taxon>Mammalia</taxon>
        <taxon>Eutheria</taxon>
        <taxon>Laurasiatheria</taxon>
        <taxon>Artiodactyla</taxon>
        <taxon>Ruminantia</taxon>
        <taxon>Pecora</taxon>
        <taxon>Bovidae</taxon>
        <taxon>Bovinae</taxon>
        <taxon>Bison</taxon>
    </lineage>
</organism>
<dbReference type="Proteomes" id="UP000515208">
    <property type="component" value="Unplaced"/>
</dbReference>
<protein>
    <submittedName>
        <fullName evidence="10">AT-rich interactive domain-containing protein 5A</fullName>
    </submittedName>
</protein>
<dbReference type="RefSeq" id="XP_010827892.1">
    <property type="nucleotide sequence ID" value="XM_010829590.1"/>
</dbReference>
<accession>A0A6P3GME4</accession>
<dbReference type="GeneID" id="104980808"/>
<evidence type="ECO:0000313" key="10">
    <source>
        <dbReference type="RefSeq" id="XP_010827892.1"/>
    </source>
</evidence>
<evidence type="ECO:0000256" key="4">
    <source>
        <dbReference type="ARBA" id="ARBA00023159"/>
    </source>
</evidence>
<feature type="compositionally biased region" description="Basic and acidic residues" evidence="7">
    <location>
        <begin position="247"/>
        <end position="271"/>
    </location>
</feature>
<dbReference type="CDD" id="cd16884">
    <property type="entry name" value="ARID_ARID5A"/>
    <property type="match status" value="1"/>
</dbReference>
<dbReference type="InterPro" id="IPR001606">
    <property type="entry name" value="ARID_dom"/>
</dbReference>
<name>A0A6P3GME4_BISBB</name>
<evidence type="ECO:0000256" key="2">
    <source>
        <dbReference type="ARBA" id="ARBA00023015"/>
    </source>
</evidence>
<proteinExistence type="predicted"/>
<feature type="region of interest" description="Disordered" evidence="7">
    <location>
        <begin position="88"/>
        <end position="138"/>
    </location>
</feature>
<dbReference type="SUPFAM" id="SSF46774">
    <property type="entry name" value="ARID-like"/>
    <property type="match status" value="1"/>
</dbReference>
<keyword evidence="5" id="KW-0804">Transcription</keyword>
<evidence type="ECO:0000256" key="5">
    <source>
        <dbReference type="ARBA" id="ARBA00023163"/>
    </source>
</evidence>
<evidence type="ECO:0000259" key="8">
    <source>
        <dbReference type="PROSITE" id="PS51011"/>
    </source>
</evidence>
<feature type="region of interest" description="Disordered" evidence="7">
    <location>
        <begin position="362"/>
        <end position="418"/>
    </location>
</feature>
<dbReference type="SMART" id="SM01014">
    <property type="entry name" value="ARID"/>
    <property type="match status" value="1"/>
</dbReference>
<dbReference type="AlphaFoldDB" id="A0A6P3GME4"/>
<evidence type="ECO:0000256" key="1">
    <source>
        <dbReference type="ARBA" id="ARBA00004123"/>
    </source>
</evidence>
<dbReference type="OrthoDB" id="1938591at2759"/>
<dbReference type="Gene3D" id="1.10.150.60">
    <property type="entry name" value="ARID DNA-binding domain"/>
    <property type="match status" value="1"/>
</dbReference>
<dbReference type="FunFam" id="1.10.150.60:FF:000004">
    <property type="entry name" value="AT-rich interactive domain-containing protein 5B"/>
    <property type="match status" value="1"/>
</dbReference>
<dbReference type="Pfam" id="PF01388">
    <property type="entry name" value="ARID"/>
    <property type="match status" value="1"/>
</dbReference>
<dbReference type="InterPro" id="IPR036431">
    <property type="entry name" value="ARID_dom_sf"/>
</dbReference>
<dbReference type="InterPro" id="IPR051232">
    <property type="entry name" value="ARID/SWI1_ChromRemod"/>
</dbReference>
<keyword evidence="4" id="KW-0010">Activator</keyword>
<dbReference type="PANTHER" id="PTHR13964">
    <property type="entry name" value="RBP-RELATED"/>
    <property type="match status" value="1"/>
</dbReference>
<evidence type="ECO:0000313" key="9">
    <source>
        <dbReference type="Proteomes" id="UP000515208"/>
    </source>
</evidence>
<gene>
    <name evidence="10" type="primary">ARID5A</name>
</gene>
<evidence type="ECO:0000256" key="3">
    <source>
        <dbReference type="ARBA" id="ARBA00023125"/>
    </source>
</evidence>
<keyword evidence="6" id="KW-0539">Nucleus</keyword>
<sequence length="677" mass="72957">RVSFIVLERGLNGVRKPGRCGTGGALGAAESGEPVWFRGRLRQLGTTSRGGQALTPTRPFGCHAALLPPTPLPASHVLTLPCPFPPAPPVKGKRKQSEEGEPLDPPVSPQPDGEPRSRSPVRLEEPPEAGREREEEQEEEQAFLVSLYKFMKERHTPIERVPHLGFKQINLWKIYKAVEKLGAYELVTGRRLWKNVYDELGGSPGSTSAATCTRRHYERLVLPYVRHLKGEDDKPLPPSKPRKQYKMAKEPRGDDGATERPKKVKEEKRVDQLMPAKTKTDAPDPARLPSQETPRDGMEQRGPAAGPSLPFLGASGCPEAYKRLLSSFYCRGTHGIMSPLAKKKLLAQVSKAEALQCQEEGCRHGAGGEPQAPPAAPPLESPQSPGGPAEDSRHRLTPLEGRQAPGGGLWGETQAGPRPSAPVVTGCFHAYPSEVLKPISQRPRDLFPSLKDRVLLGPPAKEEGLPAKEPPLVWGGDASRPSAFHKGSSRKGSLYPKPKACWVSPMTKVPAESPVPLPTFPSSPGLGHKRSLAEDSSVHGSKKLRAVSPFLKEANAQECGTKPRGPDLAVSCLLGPALPEAYRGTMLRCPLNFAGTLGPLKGQATLPFSPLVIPAFPAHLLAATAPSPMTAGLMHLPPASFDGALCHRLCPASSPWHVPPATAYTAPHFSFHLNTKL</sequence>
<dbReference type="GO" id="GO:0005634">
    <property type="term" value="C:nucleus"/>
    <property type="evidence" value="ECO:0007669"/>
    <property type="project" value="UniProtKB-SubCell"/>
</dbReference>
<keyword evidence="2" id="KW-0805">Transcription regulation</keyword>
<reference evidence="10" key="1">
    <citation type="submission" date="2025-08" db="UniProtKB">
        <authorList>
            <consortium name="RefSeq"/>
        </authorList>
    </citation>
    <scope>IDENTIFICATION</scope>
    <source>
        <tissue evidence="10">Blood</tissue>
    </source>
</reference>
<feature type="domain" description="ARID" evidence="8">
    <location>
        <begin position="137"/>
        <end position="229"/>
    </location>
</feature>
<dbReference type="GO" id="GO:0006357">
    <property type="term" value="P:regulation of transcription by RNA polymerase II"/>
    <property type="evidence" value="ECO:0007669"/>
    <property type="project" value="TreeGrafter"/>
</dbReference>
<dbReference type="SMART" id="SM00501">
    <property type="entry name" value="BRIGHT"/>
    <property type="match status" value="1"/>
</dbReference>
<feature type="region of interest" description="Disordered" evidence="7">
    <location>
        <begin position="228"/>
        <end position="310"/>
    </location>
</feature>